<evidence type="ECO:0000313" key="3">
    <source>
        <dbReference type="Proteomes" id="UP001168620"/>
    </source>
</evidence>
<comment type="caution">
    <text evidence="2">The sequence shown here is derived from an EMBL/GenBank/DDBJ whole genome shotgun (WGS) entry which is preliminary data.</text>
</comment>
<dbReference type="RefSeq" id="WP_300952200.1">
    <property type="nucleotide sequence ID" value="NZ_JAUHJQ010000002.1"/>
</dbReference>
<evidence type="ECO:0000256" key="1">
    <source>
        <dbReference type="SAM" id="MobiDB-lite"/>
    </source>
</evidence>
<feature type="region of interest" description="Disordered" evidence="1">
    <location>
        <begin position="268"/>
        <end position="293"/>
    </location>
</feature>
<evidence type="ECO:0000313" key="2">
    <source>
        <dbReference type="EMBL" id="MDN4173118.1"/>
    </source>
</evidence>
<protein>
    <submittedName>
        <fullName evidence="2">Uncharacterized protein</fullName>
    </submittedName>
</protein>
<dbReference type="Proteomes" id="UP001168620">
    <property type="component" value="Unassembled WGS sequence"/>
</dbReference>
<gene>
    <name evidence="2" type="ORF">QWY28_09210</name>
</gene>
<accession>A0ABT8FEL4</accession>
<name>A0ABT8FEL4_9ACTN</name>
<organism evidence="2 3">
    <name type="scientific">Nocardioides oceani</name>
    <dbReference type="NCBI Taxonomy" id="3058369"/>
    <lineage>
        <taxon>Bacteria</taxon>
        <taxon>Bacillati</taxon>
        <taxon>Actinomycetota</taxon>
        <taxon>Actinomycetes</taxon>
        <taxon>Propionibacteriales</taxon>
        <taxon>Nocardioidaceae</taxon>
        <taxon>Nocardioides</taxon>
    </lineage>
</organism>
<sequence length="293" mass="31579">MQHTTSRSRLAAVALALAGALVALLGPAAVRTEAAPAPLRVGQVQLGCECGGAGYLWGWAGVFVPFSGARAGHTYRVGIQGGPTVKIEDVYGTTGGVFVDRDKGGFRAGRTYRFTVSELRGKRVVRTSPVKRLRIPTPVAHPDRAHLDTLTLDGEEVMVAGETYTITFDGTWGEDARFASGVDRYHGVVEGDDRFGWYQDEDYPLPWRSRGAEPIVRITPPADLVGTMLHVKVIGYRPAPRADRDRGIAQGDPVKGTEWGYEFDVRVVAPEDVPAEPEPEPAGANRTSSPGRS</sequence>
<reference evidence="2" key="1">
    <citation type="submission" date="2023-06" db="EMBL/GenBank/DDBJ databases">
        <title>Draft genome sequence of Nocardioides sp. SOB77.</title>
        <authorList>
            <person name="Zhang G."/>
        </authorList>
    </citation>
    <scope>NUCLEOTIDE SEQUENCE</scope>
    <source>
        <strain evidence="2">SOB77</strain>
    </source>
</reference>
<proteinExistence type="predicted"/>
<dbReference type="EMBL" id="JAUHJQ010000002">
    <property type="protein sequence ID" value="MDN4173118.1"/>
    <property type="molecule type" value="Genomic_DNA"/>
</dbReference>
<keyword evidence="3" id="KW-1185">Reference proteome</keyword>